<protein>
    <submittedName>
        <fullName evidence="1">Uncharacterized protein</fullName>
    </submittedName>
</protein>
<accession>A0A8R7V3Y3</accession>
<reference evidence="2" key="1">
    <citation type="journal article" date="2013" name="Nature">
        <title>Draft genome of the wheat A-genome progenitor Triticum urartu.</title>
        <authorList>
            <person name="Ling H.Q."/>
            <person name="Zhao S."/>
            <person name="Liu D."/>
            <person name="Wang J."/>
            <person name="Sun H."/>
            <person name="Zhang C."/>
            <person name="Fan H."/>
            <person name="Li D."/>
            <person name="Dong L."/>
            <person name="Tao Y."/>
            <person name="Gao C."/>
            <person name="Wu H."/>
            <person name="Li Y."/>
            <person name="Cui Y."/>
            <person name="Guo X."/>
            <person name="Zheng S."/>
            <person name="Wang B."/>
            <person name="Yu K."/>
            <person name="Liang Q."/>
            <person name="Yang W."/>
            <person name="Lou X."/>
            <person name="Chen J."/>
            <person name="Feng M."/>
            <person name="Jian J."/>
            <person name="Zhang X."/>
            <person name="Luo G."/>
            <person name="Jiang Y."/>
            <person name="Liu J."/>
            <person name="Wang Z."/>
            <person name="Sha Y."/>
            <person name="Zhang B."/>
            <person name="Wu H."/>
            <person name="Tang D."/>
            <person name="Shen Q."/>
            <person name="Xue P."/>
            <person name="Zou S."/>
            <person name="Wang X."/>
            <person name="Liu X."/>
            <person name="Wang F."/>
            <person name="Yang Y."/>
            <person name="An X."/>
            <person name="Dong Z."/>
            <person name="Zhang K."/>
            <person name="Zhang X."/>
            <person name="Luo M.C."/>
            <person name="Dvorak J."/>
            <person name="Tong Y."/>
            <person name="Wang J."/>
            <person name="Yang H."/>
            <person name="Li Z."/>
            <person name="Wang D."/>
            <person name="Zhang A."/>
            <person name="Wang J."/>
        </authorList>
    </citation>
    <scope>NUCLEOTIDE SEQUENCE</scope>
    <source>
        <strain evidence="2">cv. G1812</strain>
    </source>
</reference>
<reference evidence="1" key="2">
    <citation type="submission" date="2018-03" db="EMBL/GenBank/DDBJ databases">
        <title>The Triticum urartu genome reveals the dynamic nature of wheat genome evolution.</title>
        <authorList>
            <person name="Ling H."/>
            <person name="Ma B."/>
            <person name="Shi X."/>
            <person name="Liu H."/>
            <person name="Dong L."/>
            <person name="Sun H."/>
            <person name="Cao Y."/>
            <person name="Gao Q."/>
            <person name="Zheng S."/>
            <person name="Li Y."/>
            <person name="Yu Y."/>
            <person name="Du H."/>
            <person name="Qi M."/>
            <person name="Li Y."/>
            <person name="Yu H."/>
            <person name="Cui Y."/>
            <person name="Wang N."/>
            <person name="Chen C."/>
            <person name="Wu H."/>
            <person name="Zhao Y."/>
            <person name="Zhang J."/>
            <person name="Li Y."/>
            <person name="Zhou W."/>
            <person name="Zhang B."/>
            <person name="Hu W."/>
            <person name="Eijk M."/>
            <person name="Tang J."/>
            <person name="Witsenboer H."/>
            <person name="Zhao S."/>
            <person name="Li Z."/>
            <person name="Zhang A."/>
            <person name="Wang D."/>
            <person name="Liang C."/>
        </authorList>
    </citation>
    <scope>NUCLEOTIDE SEQUENCE [LARGE SCALE GENOMIC DNA]</scope>
    <source>
        <strain evidence="1">cv. G1812</strain>
    </source>
</reference>
<sequence>MWLGFDQNPLYALLHESIYCEGSSSKWSADKIFNENGSLFNPVKATAEGRPVYLTEEV</sequence>
<organism evidence="1 2">
    <name type="scientific">Triticum urartu</name>
    <name type="common">Red wild einkorn</name>
    <name type="synonym">Crithodium urartu</name>
    <dbReference type="NCBI Taxonomy" id="4572"/>
    <lineage>
        <taxon>Eukaryota</taxon>
        <taxon>Viridiplantae</taxon>
        <taxon>Streptophyta</taxon>
        <taxon>Embryophyta</taxon>
        <taxon>Tracheophyta</taxon>
        <taxon>Spermatophyta</taxon>
        <taxon>Magnoliopsida</taxon>
        <taxon>Liliopsida</taxon>
        <taxon>Poales</taxon>
        <taxon>Poaceae</taxon>
        <taxon>BOP clade</taxon>
        <taxon>Pooideae</taxon>
        <taxon>Triticodae</taxon>
        <taxon>Triticeae</taxon>
        <taxon>Triticinae</taxon>
        <taxon>Triticum</taxon>
    </lineage>
</organism>
<dbReference type="Proteomes" id="UP000015106">
    <property type="component" value="Chromosome 7"/>
</dbReference>
<name>A0A8R7V3Y3_TRIUA</name>
<dbReference type="AlphaFoldDB" id="A0A8R7V3Y3"/>
<dbReference type="Gramene" id="TuG1812G0700001349.01.T01">
    <property type="protein sequence ID" value="TuG1812G0700001349.01.T01"/>
    <property type="gene ID" value="TuG1812G0700001349.01"/>
</dbReference>
<dbReference type="EnsemblPlants" id="TuG1812G0700001349.01.T01">
    <property type="protein sequence ID" value="TuG1812G0700001349.01.T01"/>
    <property type="gene ID" value="TuG1812G0700001349.01"/>
</dbReference>
<keyword evidence="2" id="KW-1185">Reference proteome</keyword>
<evidence type="ECO:0000313" key="2">
    <source>
        <dbReference type="Proteomes" id="UP000015106"/>
    </source>
</evidence>
<reference evidence="1" key="3">
    <citation type="submission" date="2022-06" db="UniProtKB">
        <authorList>
            <consortium name="EnsemblPlants"/>
        </authorList>
    </citation>
    <scope>IDENTIFICATION</scope>
</reference>
<proteinExistence type="predicted"/>
<evidence type="ECO:0000313" key="1">
    <source>
        <dbReference type="EnsemblPlants" id="TuG1812G0700001349.01.T01"/>
    </source>
</evidence>